<proteinExistence type="predicted"/>
<evidence type="ECO:0000313" key="2">
    <source>
        <dbReference type="EMBL" id="QEC58166.1"/>
    </source>
</evidence>
<gene>
    <name evidence="2" type="ORF">FSB75_20395</name>
</gene>
<evidence type="ECO:0000313" key="3">
    <source>
        <dbReference type="Proteomes" id="UP000321204"/>
    </source>
</evidence>
<feature type="region of interest" description="Disordered" evidence="1">
    <location>
        <begin position="1"/>
        <end position="24"/>
    </location>
</feature>
<feature type="region of interest" description="Disordered" evidence="1">
    <location>
        <begin position="49"/>
        <end position="91"/>
    </location>
</feature>
<organism evidence="2 3">
    <name type="scientific">Flavisolibacter ginsenosidimutans</name>
    <dbReference type="NCBI Taxonomy" id="661481"/>
    <lineage>
        <taxon>Bacteria</taxon>
        <taxon>Pseudomonadati</taxon>
        <taxon>Bacteroidota</taxon>
        <taxon>Chitinophagia</taxon>
        <taxon>Chitinophagales</taxon>
        <taxon>Chitinophagaceae</taxon>
        <taxon>Flavisolibacter</taxon>
    </lineage>
</organism>
<feature type="compositionally biased region" description="Basic and acidic residues" evidence="1">
    <location>
        <begin position="9"/>
        <end position="24"/>
    </location>
</feature>
<dbReference type="KEGG" id="fgg:FSB75_20395"/>
<protein>
    <submittedName>
        <fullName evidence="2">Uncharacterized protein</fullName>
    </submittedName>
</protein>
<name>A0A5B8UNY6_9BACT</name>
<evidence type="ECO:0000256" key="1">
    <source>
        <dbReference type="SAM" id="MobiDB-lite"/>
    </source>
</evidence>
<accession>A0A5B8UNY6</accession>
<dbReference type="EMBL" id="CP042433">
    <property type="protein sequence ID" value="QEC58166.1"/>
    <property type="molecule type" value="Genomic_DNA"/>
</dbReference>
<dbReference type="Proteomes" id="UP000321204">
    <property type="component" value="Chromosome"/>
</dbReference>
<keyword evidence="3" id="KW-1185">Reference proteome</keyword>
<feature type="compositionally biased region" description="Basic and acidic residues" evidence="1">
    <location>
        <begin position="60"/>
        <end position="75"/>
    </location>
</feature>
<dbReference type="RefSeq" id="WP_146791241.1">
    <property type="nucleotide sequence ID" value="NZ_BAABIO010000003.1"/>
</dbReference>
<dbReference type="OrthoDB" id="680690at2"/>
<reference evidence="2 3" key="1">
    <citation type="journal article" date="2015" name="Int. J. Syst. Evol. Microbiol.">
        <title>Flavisolibacter ginsenosidimutans sp. nov., with ginsenoside-converting activity isolated from soil used for cultivating ginseng.</title>
        <authorList>
            <person name="Zhao Y."/>
            <person name="Liu Q."/>
            <person name="Kang M.S."/>
            <person name="Jin F."/>
            <person name="Yu H."/>
            <person name="Im W.T."/>
        </authorList>
    </citation>
    <scope>NUCLEOTIDE SEQUENCE [LARGE SCALE GENOMIC DNA]</scope>
    <source>
        <strain evidence="2 3">Gsoil 636</strain>
    </source>
</reference>
<sequence>MSNTPGNNREQENRTADQFESDTQKIVRRHLEDKNHVITEEEIRSVRVGMTPPVNELENPELRSDVEEAKARENGADPAGTPLTPWDAVEP</sequence>
<dbReference type="AlphaFoldDB" id="A0A5B8UNY6"/>